<gene>
    <name evidence="3" type="ORF">BU24DRAFT_362237</name>
</gene>
<dbReference type="PANTHER" id="PTHR13271:SF137">
    <property type="entry name" value="SET DOMAIN-CONTAINING PROTEIN"/>
    <property type="match status" value="1"/>
</dbReference>
<dbReference type="RefSeq" id="XP_033389925.1">
    <property type="nucleotide sequence ID" value="XM_033524175.1"/>
</dbReference>
<accession>A0A6A5Y8E2</accession>
<dbReference type="InterPro" id="IPR044429">
    <property type="entry name" value="SETD4_SET"/>
</dbReference>
<dbReference type="Proteomes" id="UP000799778">
    <property type="component" value="Unassembled WGS sequence"/>
</dbReference>
<organism evidence="3 4">
    <name type="scientific">Aaosphaeria arxii CBS 175.79</name>
    <dbReference type="NCBI Taxonomy" id="1450172"/>
    <lineage>
        <taxon>Eukaryota</taxon>
        <taxon>Fungi</taxon>
        <taxon>Dikarya</taxon>
        <taxon>Ascomycota</taxon>
        <taxon>Pezizomycotina</taxon>
        <taxon>Dothideomycetes</taxon>
        <taxon>Pleosporomycetidae</taxon>
        <taxon>Pleosporales</taxon>
        <taxon>Pleosporales incertae sedis</taxon>
        <taxon>Aaosphaeria</taxon>
    </lineage>
</organism>
<evidence type="ECO:0000256" key="1">
    <source>
        <dbReference type="SAM" id="MobiDB-lite"/>
    </source>
</evidence>
<protein>
    <submittedName>
        <fullName evidence="3">SET domain-containing protein</fullName>
    </submittedName>
</protein>
<dbReference type="EMBL" id="ML978066">
    <property type="protein sequence ID" value="KAF2021586.1"/>
    <property type="molecule type" value="Genomic_DNA"/>
</dbReference>
<dbReference type="AlphaFoldDB" id="A0A6A5Y8E2"/>
<evidence type="ECO:0000313" key="3">
    <source>
        <dbReference type="EMBL" id="KAF2021586.1"/>
    </source>
</evidence>
<dbReference type="GO" id="GO:0016279">
    <property type="term" value="F:protein-lysine N-methyltransferase activity"/>
    <property type="evidence" value="ECO:0007669"/>
    <property type="project" value="InterPro"/>
</dbReference>
<dbReference type="CDD" id="cd19177">
    <property type="entry name" value="SET_SETD4"/>
    <property type="match status" value="1"/>
</dbReference>
<dbReference type="OrthoDB" id="341421at2759"/>
<evidence type="ECO:0000313" key="4">
    <source>
        <dbReference type="Proteomes" id="UP000799778"/>
    </source>
</evidence>
<evidence type="ECO:0000259" key="2">
    <source>
        <dbReference type="PROSITE" id="PS50280"/>
    </source>
</evidence>
<feature type="domain" description="SET" evidence="2">
    <location>
        <begin position="20"/>
        <end position="244"/>
    </location>
</feature>
<keyword evidence="4" id="KW-1185">Reference proteome</keyword>
<dbReference type="Pfam" id="PF00856">
    <property type="entry name" value="SET"/>
    <property type="match status" value="1"/>
</dbReference>
<dbReference type="SUPFAM" id="SSF82199">
    <property type="entry name" value="SET domain"/>
    <property type="match status" value="1"/>
</dbReference>
<dbReference type="InterPro" id="IPR046341">
    <property type="entry name" value="SET_dom_sf"/>
</dbReference>
<dbReference type="GeneID" id="54281572"/>
<dbReference type="PANTHER" id="PTHR13271">
    <property type="entry name" value="UNCHARACTERIZED PUTATIVE METHYLTRANSFERASE"/>
    <property type="match status" value="1"/>
</dbReference>
<dbReference type="PROSITE" id="PS50280">
    <property type="entry name" value="SET"/>
    <property type="match status" value="1"/>
</dbReference>
<sequence length="424" mass="47890">MAALNPGDEHDRFVAWASDHGVEVDGIAPAKFVGRGMGIVAARDIKAGERIIFVDKSSLITVTAPTVRACKLPQNVTVHGKLAAFLAMQYHNADSDHRLWQGVWPKEEEFRSILPYYWPKSLQEYIPHAGKVLLIKQQQKLDKDWQTLRAQLQPSVDRDLFAYTWLIVNTRTFYWEYPDLPNSHPRLPKKRFQLTADDCYAMCPFMDYFNHSDVGCDPQHGPSGYSVIADRDYEAGEEVYFSYGSHTNDFLLVEYGFTLPTNKCDSLPLDHLIIPKLSASQVEALKEDGFYGNYTLTKDAPHICHRAQAVLRLMNLPTRRYTMFVSGNDDGAADQHAIDSALVALLTEFSREIVETLEAVDSVAGGVVEEQQSRTTRSSKRKSQVSENMATSNGQAVMEQKATLLERWKQIREIVNAALRSLDE</sequence>
<name>A0A6A5Y8E2_9PLEO</name>
<reference evidence="3" key="1">
    <citation type="journal article" date="2020" name="Stud. Mycol.">
        <title>101 Dothideomycetes genomes: a test case for predicting lifestyles and emergence of pathogens.</title>
        <authorList>
            <person name="Haridas S."/>
            <person name="Albert R."/>
            <person name="Binder M."/>
            <person name="Bloem J."/>
            <person name="Labutti K."/>
            <person name="Salamov A."/>
            <person name="Andreopoulos B."/>
            <person name="Baker S."/>
            <person name="Barry K."/>
            <person name="Bills G."/>
            <person name="Bluhm B."/>
            <person name="Cannon C."/>
            <person name="Castanera R."/>
            <person name="Culley D."/>
            <person name="Daum C."/>
            <person name="Ezra D."/>
            <person name="Gonzalez J."/>
            <person name="Henrissat B."/>
            <person name="Kuo A."/>
            <person name="Liang C."/>
            <person name="Lipzen A."/>
            <person name="Lutzoni F."/>
            <person name="Magnuson J."/>
            <person name="Mondo S."/>
            <person name="Nolan M."/>
            <person name="Ohm R."/>
            <person name="Pangilinan J."/>
            <person name="Park H.-J."/>
            <person name="Ramirez L."/>
            <person name="Alfaro M."/>
            <person name="Sun H."/>
            <person name="Tritt A."/>
            <person name="Yoshinaga Y."/>
            <person name="Zwiers L.-H."/>
            <person name="Turgeon B."/>
            <person name="Goodwin S."/>
            <person name="Spatafora J."/>
            <person name="Crous P."/>
            <person name="Grigoriev I."/>
        </authorList>
    </citation>
    <scope>NUCLEOTIDE SEQUENCE</scope>
    <source>
        <strain evidence="3">CBS 175.79</strain>
    </source>
</reference>
<feature type="region of interest" description="Disordered" evidence="1">
    <location>
        <begin position="369"/>
        <end position="393"/>
    </location>
</feature>
<dbReference type="Gene3D" id="3.90.1410.10">
    <property type="entry name" value="set domain protein methyltransferase, domain 1"/>
    <property type="match status" value="1"/>
</dbReference>
<proteinExistence type="predicted"/>
<dbReference type="InterPro" id="IPR001214">
    <property type="entry name" value="SET_dom"/>
</dbReference>
<dbReference type="InterPro" id="IPR050600">
    <property type="entry name" value="SETD3_SETD6_MTase"/>
</dbReference>